<dbReference type="PROSITE" id="PS50005">
    <property type="entry name" value="TPR"/>
    <property type="match status" value="1"/>
</dbReference>
<feature type="repeat" description="TPR" evidence="8">
    <location>
        <begin position="8"/>
        <end position="41"/>
    </location>
</feature>
<dbReference type="SMART" id="SM00028">
    <property type="entry name" value="TPR"/>
    <property type="match status" value="3"/>
</dbReference>
<dbReference type="PROSITE" id="PS00125">
    <property type="entry name" value="SER_THR_PHOSPHATASE"/>
    <property type="match status" value="1"/>
</dbReference>
<dbReference type="SUPFAM" id="SSF56300">
    <property type="entry name" value="Metallo-dependent phosphatases"/>
    <property type="match status" value="1"/>
</dbReference>
<feature type="active site" description="Proton donor/acceptor" evidence="7">
    <location>
        <position position="301"/>
    </location>
</feature>
<dbReference type="Proteomes" id="UP000769528">
    <property type="component" value="Unassembled WGS sequence"/>
</dbReference>
<dbReference type="InterPro" id="IPR004843">
    <property type="entry name" value="Calcineurin-like_PHP"/>
</dbReference>
<name>A0A9P8TBU8_9ASCO</name>
<keyword evidence="5 9" id="KW-0378">Hydrolase</keyword>
<keyword evidence="6" id="KW-0464">Manganese</keyword>
<dbReference type="EC" id="3.1.3.16" evidence="9"/>
<dbReference type="OrthoDB" id="445564at2759"/>
<keyword evidence="8" id="KW-0802">TPR repeat</keyword>
<accession>A0A9P8TBU8</accession>
<protein>
    <recommendedName>
        <fullName evidence="9">Serine/threonine-protein phosphatase</fullName>
        <ecNumber evidence="9">3.1.3.16</ecNumber>
    </recommendedName>
</protein>
<dbReference type="Gene3D" id="3.60.21.10">
    <property type="match status" value="1"/>
</dbReference>
<dbReference type="SMART" id="SM00156">
    <property type="entry name" value="PP2Ac"/>
    <property type="match status" value="1"/>
</dbReference>
<sequence>MSTDIERAESLKNEGNLFLKQNHFEEALAKYTQAIEINSSNAIYYANRAQVQIKLENYGSAIKDSTKAVLRDPNYLKGYYRRAVALSNVFKYKESIADLNLILMKKPNDNLSINLKNDLNKLLRKIAFEKAIEVEEEDIFKDIQFENFKIDENYNGPLLDIKILKEPFDLEFTNLNHEWILKLVEYFKSVKSGGLIPKRYLYAIFIKINKILESEPVFKEISMDEKKIDNENKFTIVGDVHGQFYDLINYFETNGYPSINHSYLFNGDFVDRGSWSAEVIILLFFLKILYPNNLHLNRGNHESIDMNKMYGFEDEIKYKYGEASYKYFTQLFIKLPLLTLLNNQWLIMHGGLFSKPDIKLIDLKKSLNKLKNPKEGLEMELLWTDPQDENGYGISKRGIGIQFGPDITESFCKLNNLKGCIRSHEVRMEGYSKQHNDRLITIFSAPNYCDSTGNKGALINVKYENNETELDFIQYDAVEHPAIKPMAYTTSRMI</sequence>
<evidence type="ECO:0000313" key="12">
    <source>
        <dbReference type="Proteomes" id="UP000769528"/>
    </source>
</evidence>
<evidence type="ECO:0000256" key="1">
    <source>
        <dbReference type="ARBA" id="ARBA00001936"/>
    </source>
</evidence>
<dbReference type="AlphaFoldDB" id="A0A9P8TBU8"/>
<dbReference type="SUPFAM" id="SSF48452">
    <property type="entry name" value="TPR-like"/>
    <property type="match status" value="1"/>
</dbReference>
<dbReference type="InterPro" id="IPR029052">
    <property type="entry name" value="Metallo-depent_PP-like"/>
</dbReference>
<feature type="domain" description="Serine/threonine specific protein phosphatases" evidence="10">
    <location>
        <begin position="297"/>
        <end position="302"/>
    </location>
</feature>
<dbReference type="InterPro" id="IPR013235">
    <property type="entry name" value="PPP_dom"/>
</dbReference>
<dbReference type="GO" id="GO:0004722">
    <property type="term" value="F:protein serine/threonine phosphatase activity"/>
    <property type="evidence" value="ECO:0007669"/>
    <property type="project" value="UniProtKB-EC"/>
</dbReference>
<dbReference type="PANTHER" id="PTHR45668">
    <property type="entry name" value="SERINE/THREONINE-PROTEIN PHOSPHATASE 5-RELATED"/>
    <property type="match status" value="1"/>
</dbReference>
<proteinExistence type="inferred from homology"/>
<dbReference type="InterPro" id="IPR006186">
    <property type="entry name" value="Ser/Thr-sp_prot-phosphatase"/>
</dbReference>
<reference evidence="11" key="1">
    <citation type="journal article" date="2021" name="Open Biol.">
        <title>Shared evolutionary footprints suggest mitochondrial oxidative damage underlies multiple complex I losses in fungi.</title>
        <authorList>
            <person name="Schikora-Tamarit M.A."/>
            <person name="Marcet-Houben M."/>
            <person name="Nosek J."/>
            <person name="Gabaldon T."/>
        </authorList>
    </citation>
    <scope>NUCLEOTIDE SEQUENCE</scope>
    <source>
        <strain evidence="11">CBS6341</strain>
    </source>
</reference>
<dbReference type="PANTHER" id="PTHR45668:SF5">
    <property type="entry name" value="SERINE_THREONINE-PROTEIN PHOSPHATASE 5"/>
    <property type="match status" value="1"/>
</dbReference>
<dbReference type="PIRSF" id="PIRSF033096">
    <property type="entry name" value="PPPtase_5"/>
    <property type="match status" value="1"/>
</dbReference>
<evidence type="ECO:0000259" key="10">
    <source>
        <dbReference type="PROSITE" id="PS00125"/>
    </source>
</evidence>
<reference evidence="11" key="2">
    <citation type="submission" date="2021-01" db="EMBL/GenBank/DDBJ databases">
        <authorList>
            <person name="Schikora-Tamarit M.A."/>
        </authorList>
    </citation>
    <scope>NUCLEOTIDE SEQUENCE</scope>
    <source>
        <strain evidence="11">CBS6341</strain>
    </source>
</reference>
<comment type="similarity">
    <text evidence="2">Belongs to the PPP phosphatase family. PP-5 (PP-T) subfamily.</text>
</comment>
<dbReference type="Pfam" id="PF13414">
    <property type="entry name" value="TPR_11"/>
    <property type="match status" value="1"/>
</dbReference>
<comment type="cofactor">
    <cofactor evidence="1">
        <name>Mn(2+)</name>
        <dbReference type="ChEBI" id="CHEBI:29035"/>
    </cofactor>
</comment>
<dbReference type="EMBL" id="JAEUBF010001112">
    <property type="protein sequence ID" value="KAH3672785.1"/>
    <property type="molecule type" value="Genomic_DNA"/>
</dbReference>
<organism evidence="11 12">
    <name type="scientific">Wickerhamomyces mucosus</name>
    <dbReference type="NCBI Taxonomy" id="1378264"/>
    <lineage>
        <taxon>Eukaryota</taxon>
        <taxon>Fungi</taxon>
        <taxon>Dikarya</taxon>
        <taxon>Ascomycota</taxon>
        <taxon>Saccharomycotina</taxon>
        <taxon>Saccharomycetes</taxon>
        <taxon>Phaffomycetales</taxon>
        <taxon>Wickerhamomycetaceae</taxon>
        <taxon>Wickerhamomyces</taxon>
    </lineage>
</organism>
<evidence type="ECO:0000256" key="5">
    <source>
        <dbReference type="ARBA" id="ARBA00022801"/>
    </source>
</evidence>
<dbReference type="Pfam" id="PF00149">
    <property type="entry name" value="Metallophos"/>
    <property type="match status" value="1"/>
</dbReference>
<keyword evidence="3" id="KW-0479">Metal-binding</keyword>
<comment type="caution">
    <text evidence="11">The sequence shown here is derived from an EMBL/GenBank/DDBJ whole genome shotgun (WGS) entry which is preliminary data.</text>
</comment>
<dbReference type="Pfam" id="PF08321">
    <property type="entry name" value="PPP5"/>
    <property type="match status" value="1"/>
</dbReference>
<dbReference type="InterPro" id="IPR051134">
    <property type="entry name" value="PPP_phosphatase"/>
</dbReference>
<dbReference type="GO" id="GO:0046872">
    <property type="term" value="F:metal ion binding"/>
    <property type="evidence" value="ECO:0007669"/>
    <property type="project" value="UniProtKB-KW"/>
</dbReference>
<dbReference type="Gene3D" id="1.25.40.10">
    <property type="entry name" value="Tetratricopeptide repeat domain"/>
    <property type="match status" value="1"/>
</dbReference>
<gene>
    <name evidence="11" type="ORF">WICMUC_004007</name>
</gene>
<keyword evidence="4" id="KW-0677">Repeat</keyword>
<comment type="catalytic activity">
    <reaction evidence="9">
        <text>O-phospho-L-threonyl-[protein] + H2O = L-threonyl-[protein] + phosphate</text>
        <dbReference type="Rhea" id="RHEA:47004"/>
        <dbReference type="Rhea" id="RHEA-COMP:11060"/>
        <dbReference type="Rhea" id="RHEA-COMP:11605"/>
        <dbReference type="ChEBI" id="CHEBI:15377"/>
        <dbReference type="ChEBI" id="CHEBI:30013"/>
        <dbReference type="ChEBI" id="CHEBI:43474"/>
        <dbReference type="ChEBI" id="CHEBI:61977"/>
        <dbReference type="EC" id="3.1.3.16"/>
    </reaction>
</comment>
<evidence type="ECO:0000256" key="2">
    <source>
        <dbReference type="ARBA" id="ARBA00008786"/>
    </source>
</evidence>
<dbReference type="PRINTS" id="PR00114">
    <property type="entry name" value="STPHPHTASE"/>
</dbReference>
<evidence type="ECO:0000256" key="4">
    <source>
        <dbReference type="ARBA" id="ARBA00022737"/>
    </source>
</evidence>
<dbReference type="InterPro" id="IPR019734">
    <property type="entry name" value="TPR_rpt"/>
</dbReference>
<keyword evidence="12" id="KW-1185">Reference proteome</keyword>
<evidence type="ECO:0000256" key="7">
    <source>
        <dbReference type="PIRSR" id="PIRSR033096-1"/>
    </source>
</evidence>
<evidence type="ECO:0000256" key="8">
    <source>
        <dbReference type="PROSITE-ProRule" id="PRU00339"/>
    </source>
</evidence>
<dbReference type="InterPro" id="IPR011990">
    <property type="entry name" value="TPR-like_helical_dom_sf"/>
</dbReference>
<evidence type="ECO:0000313" key="11">
    <source>
        <dbReference type="EMBL" id="KAH3672785.1"/>
    </source>
</evidence>
<evidence type="ECO:0000256" key="9">
    <source>
        <dbReference type="RuleBase" id="RU004273"/>
    </source>
</evidence>
<evidence type="ECO:0000256" key="6">
    <source>
        <dbReference type="ARBA" id="ARBA00023211"/>
    </source>
</evidence>
<evidence type="ECO:0000256" key="3">
    <source>
        <dbReference type="ARBA" id="ARBA00022723"/>
    </source>
</evidence>